<proteinExistence type="predicted"/>
<dbReference type="AlphaFoldDB" id="A0A0A0LGZ4"/>
<organism evidence="1 2">
    <name type="scientific">Cucumis sativus</name>
    <name type="common">Cucumber</name>
    <dbReference type="NCBI Taxonomy" id="3659"/>
    <lineage>
        <taxon>Eukaryota</taxon>
        <taxon>Viridiplantae</taxon>
        <taxon>Streptophyta</taxon>
        <taxon>Embryophyta</taxon>
        <taxon>Tracheophyta</taxon>
        <taxon>Spermatophyta</taxon>
        <taxon>Magnoliopsida</taxon>
        <taxon>eudicotyledons</taxon>
        <taxon>Gunneridae</taxon>
        <taxon>Pentapetalae</taxon>
        <taxon>rosids</taxon>
        <taxon>fabids</taxon>
        <taxon>Cucurbitales</taxon>
        <taxon>Cucurbitaceae</taxon>
        <taxon>Benincaseae</taxon>
        <taxon>Cucumis</taxon>
    </lineage>
</organism>
<reference evidence="1 2" key="2">
    <citation type="journal article" date="2009" name="PLoS ONE">
        <title>An integrated genetic and cytogenetic map of the cucumber genome.</title>
        <authorList>
            <person name="Ren Y."/>
            <person name="Zhang Z."/>
            <person name="Liu J."/>
            <person name="Staub J.E."/>
            <person name="Han Y."/>
            <person name="Cheng Z."/>
            <person name="Li X."/>
            <person name="Lu J."/>
            <person name="Miao H."/>
            <person name="Kang H."/>
            <person name="Xie B."/>
            <person name="Gu X."/>
            <person name="Wang X."/>
            <person name="Du Y."/>
            <person name="Jin W."/>
            <person name="Huang S."/>
        </authorList>
    </citation>
    <scope>NUCLEOTIDE SEQUENCE [LARGE SCALE GENOMIC DNA]</scope>
    <source>
        <strain evidence="2">cv. 9930</strain>
    </source>
</reference>
<dbReference type="EMBL" id="CM002923">
    <property type="protein sequence ID" value="KGN61225.1"/>
    <property type="molecule type" value="Genomic_DNA"/>
</dbReference>
<dbReference type="Proteomes" id="UP000029981">
    <property type="component" value="Chromosome 2"/>
</dbReference>
<evidence type="ECO:0000313" key="2">
    <source>
        <dbReference type="Proteomes" id="UP000029981"/>
    </source>
</evidence>
<keyword evidence="2" id="KW-1185">Reference proteome</keyword>
<evidence type="ECO:0000313" key="1">
    <source>
        <dbReference type="EMBL" id="KGN61225.1"/>
    </source>
</evidence>
<gene>
    <name evidence="1" type="ORF">Csa_2G070910</name>
</gene>
<name>A0A0A0LGZ4_CUCSA</name>
<reference evidence="1 2" key="4">
    <citation type="journal article" date="2011" name="BMC Genomics">
        <title>RNA-Seq improves annotation of protein-coding genes in the cucumber genome.</title>
        <authorList>
            <person name="Li Z."/>
            <person name="Zhang Z."/>
            <person name="Yan P."/>
            <person name="Huang S."/>
            <person name="Fei Z."/>
            <person name="Lin K."/>
        </authorList>
    </citation>
    <scope>NUCLEOTIDE SEQUENCE [LARGE SCALE GENOMIC DNA]</scope>
    <source>
        <strain evidence="2">cv. 9930</strain>
    </source>
</reference>
<sequence length="86" mass="9929">MIKVLKGSDCDVVAIPLWGVCNYRNLFKQSGNSLERNILLNKISFHVEEFSGVGGDGQASLRRESLRSHEIWVPPDICYCFWKFYF</sequence>
<reference evidence="1 2" key="3">
    <citation type="journal article" date="2010" name="BMC Genomics">
        <title>Transcriptome sequencing and comparative analysis of cucumber flowers with different sex types.</title>
        <authorList>
            <person name="Guo S."/>
            <person name="Zheng Y."/>
            <person name="Joung J.G."/>
            <person name="Liu S."/>
            <person name="Zhang Z."/>
            <person name="Crasta O.R."/>
            <person name="Sobral B.W."/>
            <person name="Xu Y."/>
            <person name="Huang S."/>
            <person name="Fei Z."/>
        </authorList>
    </citation>
    <scope>NUCLEOTIDE SEQUENCE [LARGE SCALE GENOMIC DNA]</scope>
    <source>
        <strain evidence="2">cv. 9930</strain>
    </source>
</reference>
<dbReference type="Gramene" id="KGN61225">
    <property type="protein sequence ID" value="KGN61225"/>
    <property type="gene ID" value="Csa_2G070910"/>
</dbReference>
<protein>
    <submittedName>
        <fullName evidence="1">Uncharacterized protein</fullName>
    </submittedName>
</protein>
<accession>A0A0A0LGZ4</accession>
<reference evidence="1 2" key="1">
    <citation type="journal article" date="2009" name="Nat. Genet.">
        <title>The genome of the cucumber, Cucumis sativus L.</title>
        <authorList>
            <person name="Huang S."/>
            <person name="Li R."/>
            <person name="Zhang Z."/>
            <person name="Li L."/>
            <person name="Gu X."/>
            <person name="Fan W."/>
            <person name="Lucas W.J."/>
            <person name="Wang X."/>
            <person name="Xie B."/>
            <person name="Ni P."/>
            <person name="Ren Y."/>
            <person name="Zhu H."/>
            <person name="Li J."/>
            <person name="Lin K."/>
            <person name="Jin W."/>
            <person name="Fei Z."/>
            <person name="Li G."/>
            <person name="Staub J."/>
            <person name="Kilian A."/>
            <person name="van der Vossen E.A."/>
            <person name="Wu Y."/>
            <person name="Guo J."/>
            <person name="He J."/>
            <person name="Jia Z."/>
            <person name="Ren Y."/>
            <person name="Tian G."/>
            <person name="Lu Y."/>
            <person name="Ruan J."/>
            <person name="Qian W."/>
            <person name="Wang M."/>
            <person name="Huang Q."/>
            <person name="Li B."/>
            <person name="Xuan Z."/>
            <person name="Cao J."/>
            <person name="Asan"/>
            <person name="Wu Z."/>
            <person name="Zhang J."/>
            <person name="Cai Q."/>
            <person name="Bai Y."/>
            <person name="Zhao B."/>
            <person name="Han Y."/>
            <person name="Li Y."/>
            <person name="Li X."/>
            <person name="Wang S."/>
            <person name="Shi Q."/>
            <person name="Liu S."/>
            <person name="Cho W.K."/>
            <person name="Kim J.Y."/>
            <person name="Xu Y."/>
            <person name="Heller-Uszynska K."/>
            <person name="Miao H."/>
            <person name="Cheng Z."/>
            <person name="Zhang S."/>
            <person name="Wu J."/>
            <person name="Yang Y."/>
            <person name="Kang H."/>
            <person name="Li M."/>
            <person name="Liang H."/>
            <person name="Ren X."/>
            <person name="Shi Z."/>
            <person name="Wen M."/>
            <person name="Jian M."/>
            <person name="Yang H."/>
            <person name="Zhang G."/>
            <person name="Yang Z."/>
            <person name="Chen R."/>
            <person name="Liu S."/>
            <person name="Li J."/>
            <person name="Ma L."/>
            <person name="Liu H."/>
            <person name="Zhou Y."/>
            <person name="Zhao J."/>
            <person name="Fang X."/>
            <person name="Li G."/>
            <person name="Fang L."/>
            <person name="Li Y."/>
            <person name="Liu D."/>
            <person name="Zheng H."/>
            <person name="Zhang Y."/>
            <person name="Qin N."/>
            <person name="Li Z."/>
            <person name="Yang G."/>
            <person name="Yang S."/>
            <person name="Bolund L."/>
            <person name="Kristiansen K."/>
            <person name="Zheng H."/>
            <person name="Li S."/>
            <person name="Zhang X."/>
            <person name="Yang H."/>
            <person name="Wang J."/>
            <person name="Sun R."/>
            <person name="Zhang B."/>
            <person name="Jiang S."/>
            <person name="Wang J."/>
            <person name="Du Y."/>
            <person name="Li S."/>
        </authorList>
    </citation>
    <scope>NUCLEOTIDE SEQUENCE [LARGE SCALE GENOMIC DNA]</scope>
    <source>
        <strain evidence="2">cv. 9930</strain>
    </source>
</reference>